<comment type="caution">
    <text evidence="1">The sequence shown here is derived from an EMBL/GenBank/DDBJ whole genome shotgun (WGS) entry which is preliminary data.</text>
</comment>
<gene>
    <name evidence="1" type="ORF">ACFQ0I_15160</name>
</gene>
<dbReference type="RefSeq" id="WP_379943699.1">
    <property type="nucleotide sequence ID" value="NZ_JBHTIB010000015.1"/>
</dbReference>
<sequence>MENKENIENLIIDENLIKIIEDTILKYYKTIFELTNLLISYQKQIKDIEKDKGDNLANQIYIYKGEIRDLKLKVNLAFEGLLKFSDENNYFFCYSTLRTYKFYFESFFWNFKTITGESDKLQYLKNEYNYHFSYQKNKFSINTENKSIFFHRTLFNDHFSFIDFYPFLFETNRLKIKLENEKKLNYLKENINELGFEIKEKNGELFFKKIKKAINSNKEDTPEEEPINKKGLPPFDTLDRYQLVKKLGIDDIIHNLDTSQRSKSKVLALIMNIHPDNARKLFNNTYPKLKSDEEIAKLVFEANHNVNEFLNNPINSIKIP</sequence>
<protein>
    <submittedName>
        <fullName evidence="1">Uncharacterized protein</fullName>
    </submittedName>
</protein>
<accession>A0ABW3BVX7</accession>
<keyword evidence="2" id="KW-1185">Reference proteome</keyword>
<reference evidence="2" key="1">
    <citation type="journal article" date="2019" name="Int. J. Syst. Evol. Microbiol.">
        <title>The Global Catalogue of Microorganisms (GCM) 10K type strain sequencing project: providing services to taxonomists for standard genome sequencing and annotation.</title>
        <authorList>
            <consortium name="The Broad Institute Genomics Platform"/>
            <consortium name="The Broad Institute Genome Sequencing Center for Infectious Disease"/>
            <person name="Wu L."/>
            <person name="Ma J."/>
        </authorList>
    </citation>
    <scope>NUCLEOTIDE SEQUENCE [LARGE SCALE GENOMIC DNA]</scope>
    <source>
        <strain evidence="2">CCUG 60529</strain>
    </source>
</reference>
<proteinExistence type="predicted"/>
<organism evidence="1 2">
    <name type="scientific">Mariniflexile aquimaris</name>
    <dbReference type="NCBI Taxonomy" id="881009"/>
    <lineage>
        <taxon>Bacteria</taxon>
        <taxon>Pseudomonadati</taxon>
        <taxon>Bacteroidota</taxon>
        <taxon>Flavobacteriia</taxon>
        <taxon>Flavobacteriales</taxon>
        <taxon>Flavobacteriaceae</taxon>
        <taxon>Mariniflexile</taxon>
    </lineage>
</organism>
<dbReference type="Proteomes" id="UP001597011">
    <property type="component" value="Unassembled WGS sequence"/>
</dbReference>
<evidence type="ECO:0000313" key="2">
    <source>
        <dbReference type="Proteomes" id="UP001597011"/>
    </source>
</evidence>
<dbReference type="EMBL" id="JBHTIB010000015">
    <property type="protein sequence ID" value="MFD0837116.1"/>
    <property type="molecule type" value="Genomic_DNA"/>
</dbReference>
<name>A0ABW3BVX7_9FLAO</name>
<evidence type="ECO:0000313" key="1">
    <source>
        <dbReference type="EMBL" id="MFD0837116.1"/>
    </source>
</evidence>